<feature type="compositionally biased region" description="Basic and acidic residues" evidence="1">
    <location>
        <begin position="256"/>
        <end position="294"/>
    </location>
</feature>
<feature type="transmembrane region" description="Helical" evidence="2">
    <location>
        <begin position="324"/>
        <end position="346"/>
    </location>
</feature>
<dbReference type="InterPro" id="IPR013106">
    <property type="entry name" value="Ig_V-set"/>
</dbReference>
<evidence type="ECO:0000313" key="5">
    <source>
        <dbReference type="EMBL" id="KAK2819724.1"/>
    </source>
</evidence>
<dbReference type="InterPro" id="IPR007110">
    <property type="entry name" value="Ig-like_dom"/>
</dbReference>
<feature type="chain" id="PRO_5041646733" description="Ig-like domain-containing protein" evidence="3">
    <location>
        <begin position="19"/>
        <end position="423"/>
    </location>
</feature>
<accession>A0AA88LNI0</accession>
<dbReference type="PROSITE" id="PS50835">
    <property type="entry name" value="IG_LIKE"/>
    <property type="match status" value="1"/>
</dbReference>
<dbReference type="InterPro" id="IPR003599">
    <property type="entry name" value="Ig_sub"/>
</dbReference>
<organism evidence="5 6">
    <name type="scientific">Tachysurus vachellii</name>
    <name type="common">Darkbarbel catfish</name>
    <name type="synonym">Pelteobagrus vachellii</name>
    <dbReference type="NCBI Taxonomy" id="175792"/>
    <lineage>
        <taxon>Eukaryota</taxon>
        <taxon>Metazoa</taxon>
        <taxon>Chordata</taxon>
        <taxon>Craniata</taxon>
        <taxon>Vertebrata</taxon>
        <taxon>Euteleostomi</taxon>
        <taxon>Actinopterygii</taxon>
        <taxon>Neopterygii</taxon>
        <taxon>Teleostei</taxon>
        <taxon>Ostariophysi</taxon>
        <taxon>Siluriformes</taxon>
        <taxon>Bagridae</taxon>
        <taxon>Tachysurus</taxon>
    </lineage>
</organism>
<feature type="compositionally biased region" description="Polar residues" evidence="1">
    <location>
        <begin position="355"/>
        <end position="366"/>
    </location>
</feature>
<dbReference type="SUPFAM" id="SSF48726">
    <property type="entry name" value="Immunoglobulin"/>
    <property type="match status" value="1"/>
</dbReference>
<keyword evidence="6" id="KW-1185">Reference proteome</keyword>
<feature type="compositionally biased region" description="Basic and acidic residues" evidence="1">
    <location>
        <begin position="303"/>
        <end position="312"/>
    </location>
</feature>
<dbReference type="Proteomes" id="UP001187315">
    <property type="component" value="Unassembled WGS sequence"/>
</dbReference>
<evidence type="ECO:0000259" key="4">
    <source>
        <dbReference type="PROSITE" id="PS50835"/>
    </source>
</evidence>
<sequence>MAAQSVVLLVIFLSKCLGQTEFIYTTTNEVKLFCDTNKWQISTESNNIIDVTCTVKCVPGKQLKLNDTQKFCTNEDSDKVEEKCPLIATSGYFRCVTALDSVFLYPFAPSPNTVTSYIVAPANEFITNKSVERSSVMLTKGEDVLLNCSFNRTEGYDNIDFSVYWIKTIEKNSICVYSYEFEMYHGIKYNFKCNVQEDLIQRFSNQSDGRNIHNIRISNVTESDAGHYLCALRVNTYNNAKVYWKIINNVTVSVHKGSEDNKSEDKESEDKGSDDKESEVKGSEDKGSEDKESDDKESEDKESDDKGSEDKGSQIPGNSFATETITLCTTIPILLALAIAIVGFIWKKNKPPPGSQATELQRNQQGDDMEETADVECSPYAVGSGEEVVKFKCKQDALNQKDQEESTVYSVVKQNDLYEPGLI</sequence>
<evidence type="ECO:0000256" key="3">
    <source>
        <dbReference type="SAM" id="SignalP"/>
    </source>
</evidence>
<evidence type="ECO:0000313" key="6">
    <source>
        <dbReference type="Proteomes" id="UP001187315"/>
    </source>
</evidence>
<protein>
    <recommendedName>
        <fullName evidence="4">Ig-like domain-containing protein</fullName>
    </recommendedName>
</protein>
<evidence type="ECO:0000256" key="1">
    <source>
        <dbReference type="SAM" id="MobiDB-lite"/>
    </source>
</evidence>
<keyword evidence="3" id="KW-0732">Signal</keyword>
<feature type="region of interest" description="Disordered" evidence="1">
    <location>
        <begin position="351"/>
        <end position="370"/>
    </location>
</feature>
<feature type="domain" description="Ig-like" evidence="4">
    <location>
        <begin position="121"/>
        <end position="243"/>
    </location>
</feature>
<gene>
    <name evidence="5" type="ORF">Q7C36_021370</name>
</gene>
<keyword evidence="2" id="KW-1133">Transmembrane helix</keyword>
<dbReference type="InterPro" id="IPR036179">
    <property type="entry name" value="Ig-like_dom_sf"/>
</dbReference>
<dbReference type="EMBL" id="JAVHJS010000023">
    <property type="protein sequence ID" value="KAK2819724.1"/>
    <property type="molecule type" value="Genomic_DNA"/>
</dbReference>
<dbReference type="InterPro" id="IPR013783">
    <property type="entry name" value="Ig-like_fold"/>
</dbReference>
<dbReference type="AlphaFoldDB" id="A0AA88LNI0"/>
<name>A0AA88LNI0_TACVA</name>
<reference evidence="5" key="1">
    <citation type="submission" date="2023-08" db="EMBL/GenBank/DDBJ databases">
        <title>Pelteobagrus vachellii genome.</title>
        <authorList>
            <person name="Liu H."/>
        </authorList>
    </citation>
    <scope>NUCLEOTIDE SEQUENCE</scope>
    <source>
        <strain evidence="5">PRFRI_2022a</strain>
        <tissue evidence="5">Muscle</tissue>
    </source>
</reference>
<proteinExistence type="predicted"/>
<comment type="caution">
    <text evidence="5">The sequence shown here is derived from an EMBL/GenBank/DDBJ whole genome shotgun (WGS) entry which is preliminary data.</text>
</comment>
<dbReference type="SMART" id="SM00409">
    <property type="entry name" value="IG"/>
    <property type="match status" value="1"/>
</dbReference>
<keyword evidence="2" id="KW-0812">Transmembrane</keyword>
<keyword evidence="2" id="KW-0472">Membrane</keyword>
<dbReference type="Pfam" id="PF07686">
    <property type="entry name" value="V-set"/>
    <property type="match status" value="1"/>
</dbReference>
<dbReference type="Gene3D" id="2.60.40.10">
    <property type="entry name" value="Immunoglobulins"/>
    <property type="match status" value="1"/>
</dbReference>
<feature type="signal peptide" evidence="3">
    <location>
        <begin position="1"/>
        <end position="18"/>
    </location>
</feature>
<feature type="region of interest" description="Disordered" evidence="1">
    <location>
        <begin position="256"/>
        <end position="318"/>
    </location>
</feature>
<evidence type="ECO:0000256" key="2">
    <source>
        <dbReference type="SAM" id="Phobius"/>
    </source>
</evidence>